<evidence type="ECO:0000313" key="1">
    <source>
        <dbReference type="EMBL" id="CAL1526278.1"/>
    </source>
</evidence>
<dbReference type="SUPFAM" id="SSF52540">
    <property type="entry name" value="P-loop containing nucleoside triphosphate hydrolases"/>
    <property type="match status" value="1"/>
</dbReference>
<proteinExistence type="predicted"/>
<name>A0AAV2GZG3_LYMST</name>
<dbReference type="InterPro" id="IPR027417">
    <property type="entry name" value="P-loop_NTPase"/>
</dbReference>
<accession>A0AAV2GZG3</accession>
<sequence>MGSRNFLIIGLSGITNSGKTTVASMLCKALPHLELMCQDSYFWDLDNPSIERDADGVINWEKLSALDMERMVRDVRLWSEKHDDKSNSVKKYSVLLIEGFLIFNDRKLSALFDHKYFIKINKEICKERRLTRVYIPPDPSGYFDNVVWPMSMHNLELIQDQDDIEYIDGMVDLNTLYQKILAKIQLNIETQH</sequence>
<dbReference type="PANTHER" id="PTHR10285">
    <property type="entry name" value="URIDINE KINASE"/>
    <property type="match status" value="1"/>
</dbReference>
<dbReference type="EMBL" id="CAXITT010000003">
    <property type="protein sequence ID" value="CAL1526278.1"/>
    <property type="molecule type" value="Genomic_DNA"/>
</dbReference>
<dbReference type="AlphaFoldDB" id="A0AAV2GZG3"/>
<evidence type="ECO:0000313" key="2">
    <source>
        <dbReference type="Proteomes" id="UP001497497"/>
    </source>
</evidence>
<reference evidence="1 2" key="1">
    <citation type="submission" date="2024-04" db="EMBL/GenBank/DDBJ databases">
        <authorList>
            <consortium name="Genoscope - CEA"/>
            <person name="William W."/>
        </authorList>
    </citation>
    <scope>NUCLEOTIDE SEQUENCE [LARGE SCALE GENOMIC DNA]</scope>
</reference>
<gene>
    <name evidence="1" type="ORF">GSLYS_00000455001</name>
</gene>
<evidence type="ECO:0008006" key="3">
    <source>
        <dbReference type="Google" id="ProtNLM"/>
    </source>
</evidence>
<dbReference type="Gene3D" id="3.40.50.300">
    <property type="entry name" value="P-loop containing nucleotide triphosphate hydrolases"/>
    <property type="match status" value="1"/>
</dbReference>
<keyword evidence="2" id="KW-1185">Reference proteome</keyword>
<dbReference type="Proteomes" id="UP001497497">
    <property type="component" value="Unassembled WGS sequence"/>
</dbReference>
<comment type="caution">
    <text evidence="1">The sequence shown here is derived from an EMBL/GenBank/DDBJ whole genome shotgun (WGS) entry which is preliminary data.</text>
</comment>
<organism evidence="1 2">
    <name type="scientific">Lymnaea stagnalis</name>
    <name type="common">Great pond snail</name>
    <name type="synonym">Helix stagnalis</name>
    <dbReference type="NCBI Taxonomy" id="6523"/>
    <lineage>
        <taxon>Eukaryota</taxon>
        <taxon>Metazoa</taxon>
        <taxon>Spiralia</taxon>
        <taxon>Lophotrochozoa</taxon>
        <taxon>Mollusca</taxon>
        <taxon>Gastropoda</taxon>
        <taxon>Heterobranchia</taxon>
        <taxon>Euthyneura</taxon>
        <taxon>Panpulmonata</taxon>
        <taxon>Hygrophila</taxon>
        <taxon>Lymnaeoidea</taxon>
        <taxon>Lymnaeidae</taxon>
        <taxon>Lymnaea</taxon>
    </lineage>
</organism>
<protein>
    <recommendedName>
        <fullName evidence="3">Nicotinamide riboside kinase 1</fullName>
    </recommendedName>
</protein>